<evidence type="ECO:0000313" key="4">
    <source>
        <dbReference type="EMBL" id="MBB2155021.1"/>
    </source>
</evidence>
<evidence type="ECO:0000313" key="5">
    <source>
        <dbReference type="Proteomes" id="UP000550787"/>
    </source>
</evidence>
<accession>A0A7W4FC45</accession>
<evidence type="ECO:0000256" key="1">
    <source>
        <dbReference type="SAM" id="MobiDB-lite"/>
    </source>
</evidence>
<feature type="region of interest" description="Disordered" evidence="1">
    <location>
        <begin position="51"/>
        <end position="77"/>
    </location>
</feature>
<reference evidence="4 5" key="1">
    <citation type="submission" date="2020-04" db="EMBL/GenBank/DDBJ databases">
        <title>Description of novel Gluconacetobacter.</title>
        <authorList>
            <person name="Sombolestani A."/>
        </authorList>
    </citation>
    <scope>NUCLEOTIDE SEQUENCE [LARGE SCALE GENOMIC DNA]</scope>
    <source>
        <strain evidence="4 5">LMG 7603</strain>
    </source>
</reference>
<sequence>MVSARIVGSCLLLAGLPAACAAPARQDPLLVRGGSVADAIPTLSVQRTYAPARNEGRPDSQVAYGAPDAPSYRDRPLDENLRGSIELADYVRAMERAGLMALLDQAGPFTVFAIPNIPMEAFAQSANAPSAPSGDVLRQALGYSVVRGAYPAPLLRRMIATAPHGWATLRTVGGGTVLVGAEPGTGRLVLSNGAGQVARVWIEGLPQSNGVLYLTQSLLPPAPRPG</sequence>
<protein>
    <recommendedName>
        <fullName evidence="3">FAS1 domain-containing protein</fullName>
    </recommendedName>
</protein>
<dbReference type="Proteomes" id="UP000550787">
    <property type="component" value="Unassembled WGS sequence"/>
</dbReference>
<dbReference type="PROSITE" id="PS50213">
    <property type="entry name" value="FAS1"/>
    <property type="match status" value="1"/>
</dbReference>
<comment type="caution">
    <text evidence="4">The sequence shown here is derived from an EMBL/GenBank/DDBJ whole genome shotgun (WGS) entry which is preliminary data.</text>
</comment>
<dbReference type="Pfam" id="PF02469">
    <property type="entry name" value="Fasciclin"/>
    <property type="match status" value="1"/>
</dbReference>
<evidence type="ECO:0000256" key="2">
    <source>
        <dbReference type="SAM" id="SignalP"/>
    </source>
</evidence>
<gene>
    <name evidence="4" type="ORF">HLH33_01630</name>
</gene>
<name>A0A7W4FC45_GLUDI</name>
<feature type="domain" description="FAS1" evidence="3">
    <location>
        <begin position="74"/>
        <end position="219"/>
    </location>
</feature>
<feature type="signal peptide" evidence="2">
    <location>
        <begin position="1"/>
        <end position="21"/>
    </location>
</feature>
<feature type="chain" id="PRO_5030880523" description="FAS1 domain-containing protein" evidence="2">
    <location>
        <begin position="22"/>
        <end position="226"/>
    </location>
</feature>
<proteinExistence type="predicted"/>
<keyword evidence="2" id="KW-0732">Signal</keyword>
<dbReference type="InterPro" id="IPR036378">
    <property type="entry name" value="FAS1_dom_sf"/>
</dbReference>
<dbReference type="InterPro" id="IPR000782">
    <property type="entry name" value="FAS1_domain"/>
</dbReference>
<dbReference type="AlphaFoldDB" id="A0A7W4FC45"/>
<dbReference type="EMBL" id="JABEQG010000002">
    <property type="protein sequence ID" value="MBB2155021.1"/>
    <property type="molecule type" value="Genomic_DNA"/>
</dbReference>
<dbReference type="RefSeq" id="WP_012222961.1">
    <property type="nucleotide sequence ID" value="NZ_JABEQG010000002.1"/>
</dbReference>
<dbReference type="SUPFAM" id="SSF82153">
    <property type="entry name" value="FAS1 domain"/>
    <property type="match status" value="1"/>
</dbReference>
<evidence type="ECO:0000259" key="3">
    <source>
        <dbReference type="PROSITE" id="PS50213"/>
    </source>
</evidence>
<dbReference type="Gene3D" id="2.30.180.10">
    <property type="entry name" value="FAS1 domain"/>
    <property type="match status" value="1"/>
</dbReference>
<organism evidence="4 5">
    <name type="scientific">Gluconacetobacter diazotrophicus</name>
    <name type="common">Acetobacter diazotrophicus</name>
    <dbReference type="NCBI Taxonomy" id="33996"/>
    <lineage>
        <taxon>Bacteria</taxon>
        <taxon>Pseudomonadati</taxon>
        <taxon>Pseudomonadota</taxon>
        <taxon>Alphaproteobacteria</taxon>
        <taxon>Acetobacterales</taxon>
        <taxon>Acetobacteraceae</taxon>
        <taxon>Gluconacetobacter</taxon>
    </lineage>
</organism>